<sequence>MSLSTLQWRAKRLRYLSQRVFGSMAQRGLHGTLSRILQEFKSNPVEEASLELETLNQPFSPFALPTSETPRISVIIPAYGKLAWTLACLRSIGRHGASLPFEVIVVDDASPDNSASTLSQVDGLRLLRNESNVGYIGSCNAGAAAARAPYLLFLNNDTQVTPRWLDALLEAYLEEPNCGIVGSQLIYPDGRLQEAGALVYSNAEAWNAGRFEKRDDPRYLYRRDVDYVSGAALLIEKSLFISIGGFDTRYTPAYCEDMDLAFAARASGRRVIYEPTSIVVHCEGITSGTDILKGVKRYQSINREKFIRKWEAALRQQPAPRTPVERAIHHGQRHIFVMDALTPDPRRDAGSLQMFNIMRLLRGMGWRVTFMADNRLASADDIRLLGAIGVEVLCKPWSPPLATWLKREQASLDAVMLCRHYVADANLPLIRQLAPHARILFDTVDLHFLRERRAAAHTDNPTLARQASASQRREFEIIRASHATFVVSTVELELLKNELPGANVMLLPNMHEVHGRHGEFEQRRGLVFVGGFGHPPNVDAVQWLTDEIYPRIRTARPDIELHLIGQIPEAVQRELQGRGIVAHGRVEDLTPWMDGSRIALAPLRYGAGVKGKVNTAMSHGLPVVGTHIAAEGMRLEDGENILLADDAQTFADAVLRLYEDRALWYRLSEAGMNNIRDHFSFDIARRALHSALA</sequence>
<name>A0ABW8IXX1_9GAMM</name>
<accession>A0ABW8IXX1</accession>
<dbReference type="Gene3D" id="3.90.550.10">
    <property type="entry name" value="Spore Coat Polysaccharide Biosynthesis Protein SpsA, Chain A"/>
    <property type="match status" value="1"/>
</dbReference>
<evidence type="ECO:0000313" key="2">
    <source>
        <dbReference type="EMBL" id="MFK2874115.1"/>
    </source>
</evidence>
<organism evidence="2 3">
    <name type="scientific">Dyella lipolytica</name>
    <dbReference type="NCBI Taxonomy" id="1867835"/>
    <lineage>
        <taxon>Bacteria</taxon>
        <taxon>Pseudomonadati</taxon>
        <taxon>Pseudomonadota</taxon>
        <taxon>Gammaproteobacteria</taxon>
        <taxon>Lysobacterales</taxon>
        <taxon>Rhodanobacteraceae</taxon>
        <taxon>Dyella</taxon>
    </lineage>
</organism>
<keyword evidence="3" id="KW-1185">Reference proteome</keyword>
<feature type="domain" description="Glycosyltransferase 2-like" evidence="1">
    <location>
        <begin position="73"/>
        <end position="208"/>
    </location>
</feature>
<evidence type="ECO:0000259" key="1">
    <source>
        <dbReference type="Pfam" id="PF00535"/>
    </source>
</evidence>
<dbReference type="SUPFAM" id="SSF53756">
    <property type="entry name" value="UDP-Glycosyltransferase/glycogen phosphorylase"/>
    <property type="match status" value="1"/>
</dbReference>
<dbReference type="RefSeq" id="WP_284401275.1">
    <property type="nucleotide sequence ID" value="NZ_BSNQ01000009.1"/>
</dbReference>
<dbReference type="PANTHER" id="PTHR43179">
    <property type="entry name" value="RHAMNOSYLTRANSFERASE WBBL"/>
    <property type="match status" value="1"/>
</dbReference>
<dbReference type="Gene3D" id="3.40.50.2000">
    <property type="entry name" value="Glycogen Phosphorylase B"/>
    <property type="match status" value="1"/>
</dbReference>
<dbReference type="SUPFAM" id="SSF53448">
    <property type="entry name" value="Nucleotide-diphospho-sugar transferases"/>
    <property type="match status" value="1"/>
</dbReference>
<evidence type="ECO:0000313" key="3">
    <source>
        <dbReference type="Proteomes" id="UP001620405"/>
    </source>
</evidence>
<dbReference type="CDD" id="cd03801">
    <property type="entry name" value="GT4_PimA-like"/>
    <property type="match status" value="1"/>
</dbReference>
<dbReference type="Proteomes" id="UP001620405">
    <property type="component" value="Unassembled WGS sequence"/>
</dbReference>
<reference evidence="2 3" key="1">
    <citation type="submission" date="2020-10" db="EMBL/GenBank/DDBJ databases">
        <title>Phylogeny of dyella-like bacteria.</title>
        <authorList>
            <person name="Fu J."/>
        </authorList>
    </citation>
    <scope>NUCLEOTIDE SEQUENCE [LARGE SCALE GENOMIC DNA]</scope>
    <source>
        <strain evidence="2 3">DHOB07</strain>
    </source>
</reference>
<dbReference type="InterPro" id="IPR029044">
    <property type="entry name" value="Nucleotide-diphossugar_trans"/>
</dbReference>
<gene>
    <name evidence="2" type="ORF">ISP13_11275</name>
</gene>
<dbReference type="InterPro" id="IPR001173">
    <property type="entry name" value="Glyco_trans_2-like"/>
</dbReference>
<comment type="caution">
    <text evidence="2">The sequence shown here is derived from an EMBL/GenBank/DDBJ whole genome shotgun (WGS) entry which is preliminary data.</text>
</comment>
<dbReference type="Pfam" id="PF13692">
    <property type="entry name" value="Glyco_trans_1_4"/>
    <property type="match status" value="1"/>
</dbReference>
<dbReference type="CDD" id="cd04186">
    <property type="entry name" value="GT_2_like_c"/>
    <property type="match status" value="1"/>
</dbReference>
<dbReference type="EMBL" id="JADIKG010000012">
    <property type="protein sequence ID" value="MFK2874115.1"/>
    <property type="molecule type" value="Genomic_DNA"/>
</dbReference>
<protein>
    <submittedName>
        <fullName evidence="2">Glycosyltransferase</fullName>
    </submittedName>
</protein>
<dbReference type="PANTHER" id="PTHR43179:SF7">
    <property type="entry name" value="RHAMNOSYLTRANSFERASE WBBL"/>
    <property type="match status" value="1"/>
</dbReference>
<proteinExistence type="predicted"/>
<dbReference type="Pfam" id="PF00535">
    <property type="entry name" value="Glycos_transf_2"/>
    <property type="match status" value="1"/>
</dbReference>